<evidence type="ECO:0000259" key="8">
    <source>
        <dbReference type="PROSITE" id="PS00651"/>
    </source>
</evidence>
<dbReference type="GO" id="GO:1990904">
    <property type="term" value="C:ribonucleoprotein complex"/>
    <property type="evidence" value="ECO:0007669"/>
    <property type="project" value="UniProtKB-KW"/>
</dbReference>
<dbReference type="InterPro" id="IPR020594">
    <property type="entry name" value="Ribosomal_bL9_bac/chp"/>
</dbReference>
<reference evidence="9 10" key="1">
    <citation type="submission" date="2018-05" db="EMBL/GenBank/DDBJ databases">
        <title>Complete genome sequence of Arcticibacterium luteifluviistationis SM1504T, a cytophagaceae bacterium isolated from Arctic surface seawater.</title>
        <authorList>
            <person name="Li Y."/>
            <person name="Qin Q.-L."/>
        </authorList>
    </citation>
    <scope>NUCLEOTIDE SEQUENCE [LARGE SCALE GENOMIC DNA]</scope>
    <source>
        <strain evidence="9 10">SM1504</strain>
    </source>
</reference>
<sequence>MEIILKTDIAGLGYKNDVLDVKPGYGRNYLIPQGFALLASSSNKKILAENLKQAAHKAEKIQTAAQDIATGIGEMVITITMKAGESGKIFGRVTNTQVSDFLADKGFDVDRKKITMDDVKSIGDYKAVLDLHKEVKHEVKVAVVAEAKASTEA</sequence>
<dbReference type="GO" id="GO:0005840">
    <property type="term" value="C:ribosome"/>
    <property type="evidence" value="ECO:0007669"/>
    <property type="project" value="UniProtKB-KW"/>
</dbReference>
<evidence type="ECO:0000256" key="7">
    <source>
        <dbReference type="HAMAP-Rule" id="MF_00503"/>
    </source>
</evidence>
<keyword evidence="4 7" id="KW-0689">Ribosomal protein</keyword>
<comment type="function">
    <text evidence="7">Binds to the 23S rRNA.</text>
</comment>
<keyword evidence="2 7" id="KW-0699">rRNA-binding</keyword>
<dbReference type="AlphaFoldDB" id="A0A2Z4GD96"/>
<dbReference type="Pfam" id="PF01281">
    <property type="entry name" value="Ribosomal_L9_N"/>
    <property type="match status" value="1"/>
</dbReference>
<gene>
    <name evidence="7" type="primary">rplI</name>
    <name evidence="9" type="ORF">DJ013_13255</name>
</gene>
<keyword evidence="3 7" id="KW-0694">RNA-binding</keyword>
<dbReference type="Gene3D" id="3.40.5.10">
    <property type="entry name" value="Ribosomal protein L9, N-terminal domain"/>
    <property type="match status" value="1"/>
</dbReference>
<dbReference type="InterPro" id="IPR009027">
    <property type="entry name" value="Ribosomal_bL9/RNase_H1_N"/>
</dbReference>
<evidence type="ECO:0000256" key="1">
    <source>
        <dbReference type="ARBA" id="ARBA00010605"/>
    </source>
</evidence>
<organism evidence="9 10">
    <name type="scientific">Arcticibacterium luteifluviistationis</name>
    <dbReference type="NCBI Taxonomy" id="1784714"/>
    <lineage>
        <taxon>Bacteria</taxon>
        <taxon>Pseudomonadati</taxon>
        <taxon>Bacteroidota</taxon>
        <taxon>Cytophagia</taxon>
        <taxon>Cytophagales</taxon>
        <taxon>Leadbetterellaceae</taxon>
        <taxon>Arcticibacterium</taxon>
    </lineage>
</organism>
<evidence type="ECO:0000313" key="10">
    <source>
        <dbReference type="Proteomes" id="UP000249873"/>
    </source>
</evidence>
<evidence type="ECO:0000256" key="3">
    <source>
        <dbReference type="ARBA" id="ARBA00022884"/>
    </source>
</evidence>
<dbReference type="SUPFAM" id="SSF55653">
    <property type="entry name" value="Ribosomal protein L9 C-domain"/>
    <property type="match status" value="1"/>
</dbReference>
<dbReference type="OrthoDB" id="9788336at2"/>
<dbReference type="KEGG" id="als:DJ013_13255"/>
<dbReference type="HAMAP" id="MF_00503">
    <property type="entry name" value="Ribosomal_bL9"/>
    <property type="match status" value="1"/>
</dbReference>
<dbReference type="Gene3D" id="3.10.430.100">
    <property type="entry name" value="Ribosomal protein L9, C-terminal domain"/>
    <property type="match status" value="1"/>
</dbReference>
<dbReference type="Proteomes" id="UP000249873">
    <property type="component" value="Chromosome"/>
</dbReference>
<comment type="similarity">
    <text evidence="1 7">Belongs to the bacterial ribosomal protein bL9 family.</text>
</comment>
<keyword evidence="10" id="KW-1185">Reference proteome</keyword>
<keyword evidence="5 7" id="KW-0687">Ribonucleoprotein</keyword>
<dbReference type="Pfam" id="PF03948">
    <property type="entry name" value="Ribosomal_L9_C"/>
    <property type="match status" value="1"/>
</dbReference>
<dbReference type="PANTHER" id="PTHR21368">
    <property type="entry name" value="50S RIBOSOMAL PROTEIN L9"/>
    <property type="match status" value="1"/>
</dbReference>
<name>A0A2Z4GD96_9BACT</name>
<protein>
    <recommendedName>
        <fullName evidence="6 7">Large ribosomal subunit protein bL9</fullName>
    </recommendedName>
</protein>
<dbReference type="GO" id="GO:0003735">
    <property type="term" value="F:structural constituent of ribosome"/>
    <property type="evidence" value="ECO:0007669"/>
    <property type="project" value="InterPro"/>
</dbReference>
<evidence type="ECO:0000256" key="6">
    <source>
        <dbReference type="ARBA" id="ARBA00035292"/>
    </source>
</evidence>
<dbReference type="InterPro" id="IPR036935">
    <property type="entry name" value="Ribosomal_bL9_N_sf"/>
</dbReference>
<evidence type="ECO:0000313" key="9">
    <source>
        <dbReference type="EMBL" id="AWV99080.1"/>
    </source>
</evidence>
<evidence type="ECO:0000256" key="4">
    <source>
        <dbReference type="ARBA" id="ARBA00022980"/>
    </source>
</evidence>
<proteinExistence type="inferred from homology"/>
<dbReference type="NCBIfam" id="TIGR00158">
    <property type="entry name" value="L9"/>
    <property type="match status" value="1"/>
</dbReference>
<dbReference type="InterPro" id="IPR000244">
    <property type="entry name" value="Ribosomal_bL9"/>
</dbReference>
<evidence type="ECO:0000256" key="2">
    <source>
        <dbReference type="ARBA" id="ARBA00022730"/>
    </source>
</evidence>
<dbReference type="PROSITE" id="PS00651">
    <property type="entry name" value="RIBOSOMAL_L9"/>
    <property type="match status" value="1"/>
</dbReference>
<dbReference type="GO" id="GO:0006412">
    <property type="term" value="P:translation"/>
    <property type="evidence" value="ECO:0007669"/>
    <property type="project" value="UniProtKB-UniRule"/>
</dbReference>
<dbReference type="GO" id="GO:0019843">
    <property type="term" value="F:rRNA binding"/>
    <property type="evidence" value="ECO:0007669"/>
    <property type="project" value="UniProtKB-UniRule"/>
</dbReference>
<dbReference type="SUPFAM" id="SSF55658">
    <property type="entry name" value="L9 N-domain-like"/>
    <property type="match status" value="1"/>
</dbReference>
<evidence type="ECO:0000256" key="5">
    <source>
        <dbReference type="ARBA" id="ARBA00023274"/>
    </source>
</evidence>
<dbReference type="InterPro" id="IPR020070">
    <property type="entry name" value="Ribosomal_bL9_N"/>
</dbReference>
<dbReference type="EMBL" id="CP029480">
    <property type="protein sequence ID" value="AWV99080.1"/>
    <property type="molecule type" value="Genomic_DNA"/>
</dbReference>
<dbReference type="RefSeq" id="WP_111372273.1">
    <property type="nucleotide sequence ID" value="NZ_CP029480.1"/>
</dbReference>
<feature type="domain" description="Ribosomal protein L9" evidence="8">
    <location>
        <begin position="13"/>
        <end position="40"/>
    </location>
</feature>
<dbReference type="InterPro" id="IPR036791">
    <property type="entry name" value="Ribosomal_bL9_C_sf"/>
</dbReference>
<dbReference type="InterPro" id="IPR020069">
    <property type="entry name" value="Ribosomal_bL9_C"/>
</dbReference>
<accession>A0A2Z4GD96</accession>